<evidence type="ECO:0000256" key="1">
    <source>
        <dbReference type="SAM" id="Phobius"/>
    </source>
</evidence>
<dbReference type="Proteomes" id="UP000187608">
    <property type="component" value="Unassembled WGS sequence"/>
</dbReference>
<protein>
    <recommendedName>
        <fullName evidence="4">Membrane protein YczE</fullName>
    </recommendedName>
</protein>
<dbReference type="Pfam" id="PF19700">
    <property type="entry name" value="DUF6198"/>
    <property type="match status" value="1"/>
</dbReference>
<accession>A0A1N7JCP3</accession>
<sequence length="210" mass="22823">MVYLSLTLIYLAGLLVSSLGLALIIKSNLGAGPGDSIAVGLSYHTPITVGTFMIIAFTILVIVNAIVEKKRPQYESLIPSIIRGRTLDIFLYGSLENVNPDTWYSQGGIFALGILATAIGISFYLRTPLPRIPLDHFMMVMNTKTKQSKGIVRNVMEGVMALAGYLLGGPVGIGTVLVVFLLGPLIQWTFPLARPVAFLWLDKQKARDSE</sequence>
<evidence type="ECO:0000313" key="3">
    <source>
        <dbReference type="Proteomes" id="UP000187608"/>
    </source>
</evidence>
<keyword evidence="3" id="KW-1185">Reference proteome</keyword>
<reference evidence="3" key="1">
    <citation type="submission" date="2017-01" db="EMBL/GenBank/DDBJ databases">
        <authorList>
            <person name="Varghese N."/>
            <person name="Submissions S."/>
        </authorList>
    </citation>
    <scope>NUCLEOTIDE SEQUENCE [LARGE SCALE GENOMIC DNA]</scope>
    <source>
        <strain evidence="3">DSM 23127</strain>
    </source>
</reference>
<dbReference type="AlphaFoldDB" id="A0A1N7JCP3"/>
<proteinExistence type="predicted"/>
<dbReference type="RefSeq" id="WP_076558612.1">
    <property type="nucleotide sequence ID" value="NZ_FTOC01000005.1"/>
</dbReference>
<keyword evidence="1" id="KW-0472">Membrane</keyword>
<dbReference type="InterPro" id="IPR038750">
    <property type="entry name" value="YczE/YyaS-like"/>
</dbReference>
<name>A0A1N7JCP3_9BACI</name>
<feature type="transmembrane region" description="Helical" evidence="1">
    <location>
        <begin position="107"/>
        <end position="129"/>
    </location>
</feature>
<keyword evidence="1" id="KW-0812">Transmembrane</keyword>
<dbReference type="PANTHER" id="PTHR40078">
    <property type="entry name" value="INTEGRAL MEMBRANE PROTEIN-RELATED"/>
    <property type="match status" value="1"/>
</dbReference>
<evidence type="ECO:0008006" key="4">
    <source>
        <dbReference type="Google" id="ProtNLM"/>
    </source>
</evidence>
<organism evidence="2 3">
    <name type="scientific">Salimicrobium flavidum</name>
    <dbReference type="NCBI Taxonomy" id="570947"/>
    <lineage>
        <taxon>Bacteria</taxon>
        <taxon>Bacillati</taxon>
        <taxon>Bacillota</taxon>
        <taxon>Bacilli</taxon>
        <taxon>Bacillales</taxon>
        <taxon>Bacillaceae</taxon>
        <taxon>Salimicrobium</taxon>
    </lineage>
</organism>
<dbReference type="EMBL" id="FTOC01000005">
    <property type="protein sequence ID" value="SIS47162.1"/>
    <property type="molecule type" value="Genomic_DNA"/>
</dbReference>
<gene>
    <name evidence="2" type="ORF">SAMN05421687_10549</name>
</gene>
<keyword evidence="1" id="KW-1133">Transmembrane helix</keyword>
<evidence type="ECO:0000313" key="2">
    <source>
        <dbReference type="EMBL" id="SIS47162.1"/>
    </source>
</evidence>
<feature type="transmembrane region" description="Helical" evidence="1">
    <location>
        <begin position="46"/>
        <end position="67"/>
    </location>
</feature>
<dbReference type="OrthoDB" id="1902994at2"/>
<dbReference type="PANTHER" id="PTHR40078:SF1">
    <property type="entry name" value="INTEGRAL MEMBRANE PROTEIN"/>
    <property type="match status" value="1"/>
</dbReference>